<dbReference type="InterPro" id="IPR057326">
    <property type="entry name" value="KR_dom"/>
</dbReference>
<evidence type="ECO:0000259" key="3">
    <source>
        <dbReference type="SMART" id="SM00822"/>
    </source>
</evidence>
<evidence type="ECO:0000313" key="4">
    <source>
        <dbReference type="EMBL" id="OGG45346.1"/>
    </source>
</evidence>
<comment type="caution">
    <text evidence="4">The sequence shown here is derived from an EMBL/GenBank/DDBJ whole genome shotgun (WGS) entry which is preliminary data.</text>
</comment>
<dbReference type="PRINTS" id="PR00080">
    <property type="entry name" value="SDRFAMILY"/>
</dbReference>
<dbReference type="InterPro" id="IPR036291">
    <property type="entry name" value="NAD(P)-bd_dom_sf"/>
</dbReference>
<dbReference type="CDD" id="cd05233">
    <property type="entry name" value="SDR_c"/>
    <property type="match status" value="1"/>
</dbReference>
<dbReference type="FunFam" id="3.40.50.720:FF:000084">
    <property type="entry name" value="Short-chain dehydrogenase reductase"/>
    <property type="match status" value="1"/>
</dbReference>
<dbReference type="InterPro" id="IPR002347">
    <property type="entry name" value="SDR_fam"/>
</dbReference>
<dbReference type="PRINTS" id="PR00081">
    <property type="entry name" value="GDHRDH"/>
</dbReference>
<dbReference type="Pfam" id="PF13561">
    <property type="entry name" value="adh_short_C2"/>
    <property type="match status" value="1"/>
</dbReference>
<dbReference type="SMART" id="SM00822">
    <property type="entry name" value="PKS_KR"/>
    <property type="match status" value="1"/>
</dbReference>
<sequence length="247" mass="26170">MKRLEGKVALITGGGTGIGRAVGLEFAREGAHVAVNYSRSEREANETVADLQGLGVKAVAIRADVSKDAEARQMVERTAQAFGRLDILVNNAGTTTAVPHEKLEDLTEEIWDRALAVNTKGTFFCCRAAVPHLRAHGEGSIINIASTAGVSGVGSSIAYCASKAGVISITRSLARCLAPAIRVNAVAPGLTDTRWIRGWDQMKRFTEEVTPLKRVATPEDVAEVTLGFAISKFVTGQVLVVDGGRTI</sequence>
<accession>A0A1F6C858</accession>
<feature type="domain" description="Ketoreductase" evidence="3">
    <location>
        <begin position="7"/>
        <end position="189"/>
    </location>
</feature>
<dbReference type="Proteomes" id="UP000178606">
    <property type="component" value="Unassembled WGS sequence"/>
</dbReference>
<dbReference type="PROSITE" id="PS00061">
    <property type="entry name" value="ADH_SHORT"/>
    <property type="match status" value="1"/>
</dbReference>
<evidence type="ECO:0000256" key="1">
    <source>
        <dbReference type="ARBA" id="ARBA00006484"/>
    </source>
</evidence>
<reference evidence="4 5" key="1">
    <citation type="journal article" date="2016" name="Nat. Commun.">
        <title>Thousands of microbial genomes shed light on interconnected biogeochemical processes in an aquifer system.</title>
        <authorList>
            <person name="Anantharaman K."/>
            <person name="Brown C.T."/>
            <person name="Hug L.A."/>
            <person name="Sharon I."/>
            <person name="Castelle C.J."/>
            <person name="Probst A.J."/>
            <person name="Thomas B.C."/>
            <person name="Singh A."/>
            <person name="Wilkins M.J."/>
            <person name="Karaoz U."/>
            <person name="Brodie E.L."/>
            <person name="Williams K.H."/>
            <person name="Hubbard S.S."/>
            <person name="Banfield J.F."/>
        </authorList>
    </citation>
    <scope>NUCLEOTIDE SEQUENCE [LARGE SCALE GENOMIC DNA]</scope>
    <source>
        <strain evidence="5">RIFCSPLOWO2_12_FULL_64_10</strain>
    </source>
</reference>
<dbReference type="GO" id="GO:0016616">
    <property type="term" value="F:oxidoreductase activity, acting on the CH-OH group of donors, NAD or NADP as acceptor"/>
    <property type="evidence" value="ECO:0007669"/>
    <property type="project" value="TreeGrafter"/>
</dbReference>
<keyword evidence="2" id="KW-0560">Oxidoreductase</keyword>
<dbReference type="SUPFAM" id="SSF51735">
    <property type="entry name" value="NAD(P)-binding Rossmann-fold domains"/>
    <property type="match status" value="1"/>
</dbReference>
<evidence type="ECO:0000256" key="2">
    <source>
        <dbReference type="ARBA" id="ARBA00023002"/>
    </source>
</evidence>
<evidence type="ECO:0000313" key="5">
    <source>
        <dbReference type="Proteomes" id="UP000178606"/>
    </source>
</evidence>
<proteinExistence type="inferred from homology"/>
<dbReference type="AlphaFoldDB" id="A0A1F6C858"/>
<gene>
    <name evidence="4" type="ORF">A3F84_21880</name>
</gene>
<dbReference type="EMBL" id="MFKF01000379">
    <property type="protein sequence ID" value="OGG45346.1"/>
    <property type="molecule type" value="Genomic_DNA"/>
</dbReference>
<dbReference type="InterPro" id="IPR020904">
    <property type="entry name" value="Sc_DH/Rdtase_CS"/>
</dbReference>
<dbReference type="PANTHER" id="PTHR42760:SF133">
    <property type="entry name" value="3-OXOACYL-[ACYL-CARRIER-PROTEIN] REDUCTASE"/>
    <property type="match status" value="1"/>
</dbReference>
<dbReference type="GO" id="GO:0006633">
    <property type="term" value="P:fatty acid biosynthetic process"/>
    <property type="evidence" value="ECO:0007669"/>
    <property type="project" value="TreeGrafter"/>
</dbReference>
<organism evidence="4 5">
    <name type="scientific">Handelsmanbacteria sp. (strain RIFCSPLOWO2_12_FULL_64_10)</name>
    <dbReference type="NCBI Taxonomy" id="1817868"/>
    <lineage>
        <taxon>Bacteria</taxon>
        <taxon>Candidatus Handelsmaniibacteriota</taxon>
    </lineage>
</organism>
<dbReference type="NCBIfam" id="NF005559">
    <property type="entry name" value="PRK07231.1"/>
    <property type="match status" value="1"/>
</dbReference>
<dbReference type="GO" id="GO:0048038">
    <property type="term" value="F:quinone binding"/>
    <property type="evidence" value="ECO:0007669"/>
    <property type="project" value="TreeGrafter"/>
</dbReference>
<comment type="similarity">
    <text evidence="1">Belongs to the short-chain dehydrogenases/reductases (SDR) family.</text>
</comment>
<protein>
    <submittedName>
        <fullName evidence="4">3-ketoacyl-ACP reductase</fullName>
    </submittedName>
</protein>
<dbReference type="PANTHER" id="PTHR42760">
    <property type="entry name" value="SHORT-CHAIN DEHYDROGENASES/REDUCTASES FAMILY MEMBER"/>
    <property type="match status" value="1"/>
</dbReference>
<dbReference type="Gene3D" id="3.40.50.720">
    <property type="entry name" value="NAD(P)-binding Rossmann-like Domain"/>
    <property type="match status" value="1"/>
</dbReference>
<name>A0A1F6C858_HANXR</name>